<evidence type="ECO:0000313" key="1">
    <source>
        <dbReference type="EMBL" id="KAJ5398222.1"/>
    </source>
</evidence>
<accession>A0A9X0BAX6</accession>
<dbReference type="GeneID" id="81369952"/>
<reference evidence="1" key="1">
    <citation type="submission" date="2022-12" db="EMBL/GenBank/DDBJ databases">
        <authorList>
            <person name="Petersen C."/>
        </authorList>
    </citation>
    <scope>NUCLEOTIDE SEQUENCE</scope>
    <source>
        <strain evidence="1">IBT 29677</strain>
    </source>
</reference>
<reference evidence="1" key="2">
    <citation type="journal article" date="2023" name="IMA Fungus">
        <title>Comparative genomic study of the Penicillium genus elucidates a diverse pangenome and 15 lateral gene transfer events.</title>
        <authorList>
            <person name="Petersen C."/>
            <person name="Sorensen T."/>
            <person name="Nielsen M.R."/>
            <person name="Sondergaard T.E."/>
            <person name="Sorensen J.L."/>
            <person name="Fitzpatrick D.A."/>
            <person name="Frisvad J.C."/>
            <person name="Nielsen K.L."/>
        </authorList>
    </citation>
    <scope>NUCLEOTIDE SEQUENCE</scope>
    <source>
        <strain evidence="1">IBT 29677</strain>
    </source>
</reference>
<protein>
    <submittedName>
        <fullName evidence="1">Uncharacterized protein</fullName>
    </submittedName>
</protein>
<proteinExistence type="predicted"/>
<organism evidence="1 2">
    <name type="scientific">Penicillium cosmopolitanum</name>
    <dbReference type="NCBI Taxonomy" id="1131564"/>
    <lineage>
        <taxon>Eukaryota</taxon>
        <taxon>Fungi</taxon>
        <taxon>Dikarya</taxon>
        <taxon>Ascomycota</taxon>
        <taxon>Pezizomycotina</taxon>
        <taxon>Eurotiomycetes</taxon>
        <taxon>Eurotiomycetidae</taxon>
        <taxon>Eurotiales</taxon>
        <taxon>Aspergillaceae</taxon>
        <taxon>Penicillium</taxon>
    </lineage>
</organism>
<comment type="caution">
    <text evidence="1">The sequence shown here is derived from an EMBL/GenBank/DDBJ whole genome shotgun (WGS) entry which is preliminary data.</text>
</comment>
<dbReference type="Proteomes" id="UP001147747">
    <property type="component" value="Unassembled WGS sequence"/>
</dbReference>
<name>A0A9X0BAX6_9EURO</name>
<sequence>MAQKVFSNFLFHEKISCVEETPFRGIKATENPKPLRIYSLARLEYLFGVEPDFLTAIIHNEILFFRNDDTFFQRESVKKRKAEDELPLSCARYISDMQHGLSTLLSQTLLRELPFCGPDGSDEDFIREPVEETHHSVKLEE</sequence>
<dbReference type="OrthoDB" id="10324836at2759"/>
<dbReference type="RefSeq" id="XP_056490274.1">
    <property type="nucleotide sequence ID" value="XM_056630972.1"/>
</dbReference>
<keyword evidence="2" id="KW-1185">Reference proteome</keyword>
<dbReference type="EMBL" id="JAPZBU010000006">
    <property type="protein sequence ID" value="KAJ5398222.1"/>
    <property type="molecule type" value="Genomic_DNA"/>
</dbReference>
<gene>
    <name evidence="1" type="ORF">N7509_006335</name>
</gene>
<dbReference type="AlphaFoldDB" id="A0A9X0BAX6"/>
<evidence type="ECO:0000313" key="2">
    <source>
        <dbReference type="Proteomes" id="UP001147747"/>
    </source>
</evidence>